<dbReference type="AlphaFoldDB" id="A0A2S5DP70"/>
<feature type="signal peptide" evidence="1">
    <location>
        <begin position="1"/>
        <end position="18"/>
    </location>
</feature>
<evidence type="ECO:0000313" key="3">
    <source>
        <dbReference type="Proteomes" id="UP000238655"/>
    </source>
</evidence>
<dbReference type="PROSITE" id="PS51257">
    <property type="entry name" value="PROKAR_LIPOPROTEIN"/>
    <property type="match status" value="1"/>
</dbReference>
<organism evidence="2 3">
    <name type="scientific">Burkholderia contaminans</name>
    <dbReference type="NCBI Taxonomy" id="488447"/>
    <lineage>
        <taxon>Bacteria</taxon>
        <taxon>Pseudomonadati</taxon>
        <taxon>Pseudomonadota</taxon>
        <taxon>Betaproteobacteria</taxon>
        <taxon>Burkholderiales</taxon>
        <taxon>Burkholderiaceae</taxon>
        <taxon>Burkholderia</taxon>
        <taxon>Burkholderia cepacia complex</taxon>
    </lineage>
</organism>
<keyword evidence="1" id="KW-0732">Signal</keyword>
<name>A0A2S5DP70_9BURK</name>
<dbReference type="EMBL" id="PQVP01000003">
    <property type="protein sequence ID" value="POZ80899.1"/>
    <property type="molecule type" value="Genomic_DNA"/>
</dbReference>
<gene>
    <name evidence="2" type="ORF">C3743_35170</name>
</gene>
<protein>
    <recommendedName>
        <fullName evidence="4">Lipoprotein</fullName>
    </recommendedName>
</protein>
<dbReference type="InterPro" id="IPR012292">
    <property type="entry name" value="Globin/Proto"/>
</dbReference>
<sequence>MKLFIGIVVAAAAPFALSACGGGDDIAPVAAQHPENLAIWTALGGDSAAPGVVAGVVNAAVAGLLADPVEAPYFAAVSGNASHSSAAHDTPARLEACLTLQFEALLGGPYTYPGPVKVAGDIDAQPEMCQDMTTAHNDVGVPGCVFDQFMVDLVATLQSKLPAADFAALTSTTNGTYTLTEKNSAGIPVGTKFQFSAVPTLFNLRNTIISATPGGPVYLPPTVATSCTG</sequence>
<evidence type="ECO:0000256" key="1">
    <source>
        <dbReference type="SAM" id="SignalP"/>
    </source>
</evidence>
<evidence type="ECO:0000313" key="2">
    <source>
        <dbReference type="EMBL" id="POZ80899.1"/>
    </source>
</evidence>
<evidence type="ECO:0008006" key="4">
    <source>
        <dbReference type="Google" id="ProtNLM"/>
    </source>
</evidence>
<dbReference type="SUPFAM" id="SSF46458">
    <property type="entry name" value="Globin-like"/>
    <property type="match status" value="1"/>
</dbReference>
<proteinExistence type="predicted"/>
<dbReference type="Proteomes" id="UP000238655">
    <property type="component" value="Chromosome 3"/>
</dbReference>
<dbReference type="GO" id="GO:0019825">
    <property type="term" value="F:oxygen binding"/>
    <property type="evidence" value="ECO:0007669"/>
    <property type="project" value="InterPro"/>
</dbReference>
<reference evidence="2 3" key="1">
    <citation type="submission" date="2018-01" db="EMBL/GenBank/DDBJ databases">
        <title>Successful Treatment of Persistent Burkholderia cepacia Bacteremia with Ceftazidime-Avibactam.</title>
        <authorList>
            <person name="Tamma P."/>
            <person name="Fan Y."/>
            <person name="Bergman Y."/>
            <person name="Sick-Samuels A."/>
            <person name="Hsu A."/>
            <person name="Timp W."/>
            <person name="Simner P."/>
        </authorList>
    </citation>
    <scope>NUCLEOTIDE SEQUENCE [LARGE SCALE GENOMIC DNA]</scope>
    <source>
        <strain evidence="2 3">170816</strain>
    </source>
</reference>
<dbReference type="RefSeq" id="WP_089459408.1">
    <property type="nucleotide sequence ID" value="NZ_CM009577.1"/>
</dbReference>
<accession>A0A2S5DP70</accession>
<dbReference type="Gene3D" id="1.10.490.10">
    <property type="entry name" value="Globins"/>
    <property type="match status" value="1"/>
</dbReference>
<feature type="chain" id="PRO_5015460606" description="Lipoprotein" evidence="1">
    <location>
        <begin position="19"/>
        <end position="229"/>
    </location>
</feature>
<dbReference type="GO" id="GO:0020037">
    <property type="term" value="F:heme binding"/>
    <property type="evidence" value="ECO:0007669"/>
    <property type="project" value="InterPro"/>
</dbReference>
<comment type="caution">
    <text evidence="2">The sequence shown here is derived from an EMBL/GenBank/DDBJ whole genome shotgun (WGS) entry which is preliminary data.</text>
</comment>
<dbReference type="InterPro" id="IPR009050">
    <property type="entry name" value="Globin-like_sf"/>
</dbReference>